<feature type="compositionally biased region" description="Pro residues" evidence="1">
    <location>
        <begin position="496"/>
        <end position="507"/>
    </location>
</feature>
<feature type="compositionally biased region" description="Basic and acidic residues" evidence="1">
    <location>
        <begin position="384"/>
        <end position="405"/>
    </location>
</feature>
<sequence>MAPNDDDSRRNRDRPEDNPFIAFRRFADSHVSSLLHTVFTLPSTIANFNNAHHAREQCLFGQADPAQCEKLARLEGELARIRAEGRESFRIGDVQAVLEKGEELMKIEDEVDGVRRDIVEGVRNRALSDGDSRKHTEMVEKVGTEKGQRWGWSWSWGFPGSFSDDEPTLLDKTSEDDHRHRRMCRRQRRKLDEVEPLNPYDGDWGHFNAKWEEIKRRMNEEVPRSENGEPRVWTWSWSWPPRPSDDTPSEAQHNERHNENPQGMFDEIGNMIVDEVTRMMLPHPFTYQYPSYSPRALEENEELKKAGIQWRDAFEDLVRAERGAPLLPSQQLGHSSRLPYNQWVRRFQQRDFHLPEFPEGVEKGEYPKRVPWEGEEDDDEPEYEYGHDHEDQHDDPPTPKSDGGKFTEGIPPTELDAYERLLDPPSPPNPPNEPQNATRPSVLSTLTTTERTVHPDGTVTTKVVLKKRFADGKEESSETVHTQRGQDSDSPANDPWKPPYETQPPPVFKTSEIPPPKKEQEKKSGWFWSN</sequence>
<dbReference type="Proteomes" id="UP000800200">
    <property type="component" value="Unassembled WGS sequence"/>
</dbReference>
<name>A0A6A6EJN2_9PEZI</name>
<feature type="compositionally biased region" description="Pro residues" evidence="1">
    <location>
        <begin position="424"/>
        <end position="433"/>
    </location>
</feature>
<feature type="compositionally biased region" description="Acidic residues" evidence="1">
    <location>
        <begin position="373"/>
        <end position="383"/>
    </location>
</feature>
<organism evidence="2 3">
    <name type="scientific">Zopfia rhizophila CBS 207.26</name>
    <dbReference type="NCBI Taxonomy" id="1314779"/>
    <lineage>
        <taxon>Eukaryota</taxon>
        <taxon>Fungi</taxon>
        <taxon>Dikarya</taxon>
        <taxon>Ascomycota</taxon>
        <taxon>Pezizomycotina</taxon>
        <taxon>Dothideomycetes</taxon>
        <taxon>Dothideomycetes incertae sedis</taxon>
        <taxon>Zopfiaceae</taxon>
        <taxon>Zopfia</taxon>
    </lineage>
</organism>
<feature type="compositionally biased region" description="Basic and acidic residues" evidence="1">
    <location>
        <begin position="515"/>
        <end position="524"/>
    </location>
</feature>
<evidence type="ECO:0000313" key="2">
    <source>
        <dbReference type="EMBL" id="KAF2191874.1"/>
    </source>
</evidence>
<evidence type="ECO:0000256" key="1">
    <source>
        <dbReference type="SAM" id="MobiDB-lite"/>
    </source>
</evidence>
<dbReference type="AlphaFoldDB" id="A0A6A6EJN2"/>
<feature type="region of interest" description="Disordered" evidence="1">
    <location>
        <begin position="355"/>
        <end position="530"/>
    </location>
</feature>
<gene>
    <name evidence="2" type="ORF">K469DRAFT_718934</name>
</gene>
<dbReference type="OrthoDB" id="4586300at2759"/>
<protein>
    <submittedName>
        <fullName evidence="2">Uncharacterized protein</fullName>
    </submittedName>
</protein>
<feature type="compositionally biased region" description="Basic and acidic residues" evidence="1">
    <location>
        <begin position="468"/>
        <end position="478"/>
    </location>
</feature>
<dbReference type="EMBL" id="ML994616">
    <property type="protein sequence ID" value="KAF2191874.1"/>
    <property type="molecule type" value="Genomic_DNA"/>
</dbReference>
<accession>A0A6A6EJN2</accession>
<feature type="compositionally biased region" description="Polar residues" evidence="1">
    <location>
        <begin position="437"/>
        <end position="450"/>
    </location>
</feature>
<feature type="compositionally biased region" description="Basic and acidic residues" evidence="1">
    <location>
        <begin position="355"/>
        <end position="372"/>
    </location>
</feature>
<reference evidence="2" key="1">
    <citation type="journal article" date="2020" name="Stud. Mycol.">
        <title>101 Dothideomycetes genomes: a test case for predicting lifestyles and emergence of pathogens.</title>
        <authorList>
            <person name="Haridas S."/>
            <person name="Albert R."/>
            <person name="Binder M."/>
            <person name="Bloem J."/>
            <person name="Labutti K."/>
            <person name="Salamov A."/>
            <person name="Andreopoulos B."/>
            <person name="Baker S."/>
            <person name="Barry K."/>
            <person name="Bills G."/>
            <person name="Bluhm B."/>
            <person name="Cannon C."/>
            <person name="Castanera R."/>
            <person name="Culley D."/>
            <person name="Daum C."/>
            <person name="Ezra D."/>
            <person name="Gonzalez J."/>
            <person name="Henrissat B."/>
            <person name="Kuo A."/>
            <person name="Liang C."/>
            <person name="Lipzen A."/>
            <person name="Lutzoni F."/>
            <person name="Magnuson J."/>
            <person name="Mondo S."/>
            <person name="Nolan M."/>
            <person name="Ohm R."/>
            <person name="Pangilinan J."/>
            <person name="Park H.-J."/>
            <person name="Ramirez L."/>
            <person name="Alfaro M."/>
            <person name="Sun H."/>
            <person name="Tritt A."/>
            <person name="Yoshinaga Y."/>
            <person name="Zwiers L.-H."/>
            <person name="Turgeon B."/>
            <person name="Goodwin S."/>
            <person name="Spatafora J."/>
            <person name="Crous P."/>
            <person name="Grigoriev I."/>
        </authorList>
    </citation>
    <scope>NUCLEOTIDE SEQUENCE</scope>
    <source>
        <strain evidence="2">CBS 207.26</strain>
    </source>
</reference>
<proteinExistence type="predicted"/>
<feature type="region of interest" description="Disordered" evidence="1">
    <location>
        <begin position="242"/>
        <end position="264"/>
    </location>
</feature>
<keyword evidence="3" id="KW-1185">Reference proteome</keyword>
<evidence type="ECO:0000313" key="3">
    <source>
        <dbReference type="Proteomes" id="UP000800200"/>
    </source>
</evidence>
<feature type="compositionally biased region" description="Polar residues" evidence="1">
    <location>
        <begin position="479"/>
        <end position="491"/>
    </location>
</feature>